<protein>
    <submittedName>
        <fullName evidence="1">Uncharacterized protein</fullName>
    </submittedName>
</protein>
<evidence type="ECO:0000313" key="1">
    <source>
        <dbReference type="EMBL" id="SDO21058.1"/>
    </source>
</evidence>
<dbReference type="EMBL" id="FNGY01000012">
    <property type="protein sequence ID" value="SDO21058.1"/>
    <property type="molecule type" value="Genomic_DNA"/>
</dbReference>
<organism evidence="1 2">
    <name type="scientific">Pedobacter steynii</name>
    <dbReference type="NCBI Taxonomy" id="430522"/>
    <lineage>
        <taxon>Bacteria</taxon>
        <taxon>Pseudomonadati</taxon>
        <taxon>Bacteroidota</taxon>
        <taxon>Sphingobacteriia</taxon>
        <taxon>Sphingobacteriales</taxon>
        <taxon>Sphingobacteriaceae</taxon>
        <taxon>Pedobacter</taxon>
    </lineage>
</organism>
<dbReference type="OrthoDB" id="763647at2"/>
<evidence type="ECO:0000313" key="2">
    <source>
        <dbReference type="Proteomes" id="UP000183200"/>
    </source>
</evidence>
<proteinExistence type="predicted"/>
<sequence>MKPLRIFFKIIKTGNGKFLATKNEVNNLIVDVINRNPSQSSSALRETAIKELNSKPASQQVLKTNEYFFIDKVADIEIVITYLPQEKILSEQFYTQWRYVQISSPYRLIQYLDETRVVVYSEKTRVLHTIKLDKTVTVVVDED</sequence>
<reference evidence="2" key="1">
    <citation type="submission" date="2016-10" db="EMBL/GenBank/DDBJ databases">
        <authorList>
            <person name="Varghese N."/>
            <person name="Submissions S."/>
        </authorList>
    </citation>
    <scope>NUCLEOTIDE SEQUENCE [LARGE SCALE GENOMIC DNA]</scope>
    <source>
        <strain evidence="2">DSM 19110</strain>
    </source>
</reference>
<name>A0A1H0HPH9_9SPHI</name>
<keyword evidence="2" id="KW-1185">Reference proteome</keyword>
<dbReference type="Proteomes" id="UP000183200">
    <property type="component" value="Unassembled WGS sequence"/>
</dbReference>
<gene>
    <name evidence="1" type="ORF">SAMN05421820_112213</name>
</gene>
<dbReference type="AlphaFoldDB" id="A0A1H0HPH9"/>
<dbReference type="RefSeq" id="WP_074612185.1">
    <property type="nucleotide sequence ID" value="NZ_FNGY01000012.1"/>
</dbReference>
<accession>A0A1H0HPH9</accession>